<dbReference type="EMBL" id="JAATJS010000004">
    <property type="protein sequence ID" value="NIX77365.1"/>
    <property type="molecule type" value="Genomic_DNA"/>
</dbReference>
<sequence length="205" mass="22613">MCKIGLGVLPKVAVQHTGQTSSVRAISNRSGAIDKIALYTPCFCQLCIAHLECGSERTVNALTGSPQYSAVLTYGRDKSVANRNYLSSTQCDGYCIACETDGLTGTMISAMELAAEMGNLRALGRAFEKLDPWIKQTRDPRILRRLRNLIAFYNRARAVEEKWGEGATLNLCHPEVVSWIIQGLIEPHRIRMAKDFAKSGPHKEA</sequence>
<reference evidence="1 2" key="1">
    <citation type="submission" date="2020-03" db="EMBL/GenBank/DDBJ databases">
        <title>The genome sequence of Microvirga sp. c23x22.</title>
        <authorList>
            <person name="Zhang X."/>
        </authorList>
    </citation>
    <scope>NUCLEOTIDE SEQUENCE [LARGE SCALE GENOMIC DNA]</scope>
    <source>
        <strain evidence="2">c23x22</strain>
    </source>
</reference>
<proteinExistence type="predicted"/>
<organism evidence="1 2">
    <name type="scientific">Microvirga terricola</name>
    <dbReference type="NCBI Taxonomy" id="2719797"/>
    <lineage>
        <taxon>Bacteria</taxon>
        <taxon>Pseudomonadati</taxon>
        <taxon>Pseudomonadota</taxon>
        <taxon>Alphaproteobacteria</taxon>
        <taxon>Hyphomicrobiales</taxon>
        <taxon>Methylobacteriaceae</taxon>
        <taxon>Microvirga</taxon>
    </lineage>
</organism>
<protein>
    <submittedName>
        <fullName evidence="1">Uncharacterized protein</fullName>
    </submittedName>
</protein>
<dbReference type="RefSeq" id="WP_167673288.1">
    <property type="nucleotide sequence ID" value="NZ_JAATJS010000004.1"/>
</dbReference>
<evidence type="ECO:0000313" key="2">
    <source>
        <dbReference type="Proteomes" id="UP000707352"/>
    </source>
</evidence>
<accession>A0ABX0VBY6</accession>
<keyword evidence="2" id="KW-1185">Reference proteome</keyword>
<evidence type="ECO:0000313" key="1">
    <source>
        <dbReference type="EMBL" id="NIX77365.1"/>
    </source>
</evidence>
<name>A0ABX0VBY6_9HYPH</name>
<gene>
    <name evidence="1" type="ORF">HB375_12185</name>
</gene>
<comment type="caution">
    <text evidence="1">The sequence shown here is derived from an EMBL/GenBank/DDBJ whole genome shotgun (WGS) entry which is preliminary data.</text>
</comment>
<dbReference type="Proteomes" id="UP000707352">
    <property type="component" value="Unassembled WGS sequence"/>
</dbReference>